<dbReference type="Gene3D" id="2.130.10.10">
    <property type="entry name" value="YVTN repeat-like/Quinoprotein amine dehydrogenase"/>
    <property type="match status" value="1"/>
</dbReference>
<keyword evidence="2" id="KW-0472">Membrane</keyword>
<dbReference type="InterPro" id="IPR002372">
    <property type="entry name" value="PQQ_rpt_dom"/>
</dbReference>
<organism evidence="4 5">
    <name type="scientific">Streptomyces roseicoloratus</name>
    <dbReference type="NCBI Taxonomy" id="2508722"/>
    <lineage>
        <taxon>Bacteria</taxon>
        <taxon>Bacillati</taxon>
        <taxon>Actinomycetota</taxon>
        <taxon>Actinomycetes</taxon>
        <taxon>Kitasatosporales</taxon>
        <taxon>Streptomycetaceae</taxon>
        <taxon>Streptomyces</taxon>
    </lineage>
</organism>
<evidence type="ECO:0000313" key="5">
    <source>
        <dbReference type="Proteomes" id="UP001250858"/>
    </source>
</evidence>
<evidence type="ECO:0000259" key="3">
    <source>
        <dbReference type="Pfam" id="PF13360"/>
    </source>
</evidence>
<evidence type="ECO:0000313" key="4">
    <source>
        <dbReference type="EMBL" id="WMX46628.1"/>
    </source>
</evidence>
<accession>A0ABY9RY21</accession>
<dbReference type="Pfam" id="PF13360">
    <property type="entry name" value="PQQ_2"/>
    <property type="match status" value="1"/>
</dbReference>
<evidence type="ECO:0000256" key="2">
    <source>
        <dbReference type="SAM" id="Phobius"/>
    </source>
</evidence>
<feature type="compositionally biased region" description="Polar residues" evidence="1">
    <location>
        <begin position="160"/>
        <end position="169"/>
    </location>
</feature>
<dbReference type="InterPro" id="IPR011047">
    <property type="entry name" value="Quinoprotein_ADH-like_sf"/>
</dbReference>
<feature type="compositionally biased region" description="Low complexity" evidence="1">
    <location>
        <begin position="47"/>
        <end position="108"/>
    </location>
</feature>
<sequence length="600" mass="62628">MTQPPSNQPPGGFGAPDPNPGANVPPMPPQAPPVPPQAPPAGPPQAQPAQPGPYGYPQQAPQQPGPYGYPQQAPQQPGPYGYPQQPGPYGQQPGPYGQQPGQYGSYPAAPMPPAPGGGGKNPFKGKPGLVVGAAVAAALVIGLGTWFVVGGDEEKEPVAQPTNSASTGPKPTASVDKGDGKGDGEDGGPEDLNSGRKDGEAKVAWLLKNDVDLPRNGADAYGPWIVGDTVVKAMYKGIDGYSLADGSRKWHIDVPNQLCAAPPQPSANGLMVFGYKDSAGDKGKCLEMQQVDLNTGKAGWKKSIPKPTGLFAFSDNTLAIGGNTVTAAGSSSAYGFSLTDGRQLFTGPTSGCKPYAYAGGSTKLIAASQCRTGDVNKEQHEVSEVDPNTGKAKWTFKLQATWEVDKVYSVDPLVVSATQREQKKWAIFSLTADGRMRSQIQGGKDKFAPRCGGTFVIFGKNLSGCTGVAADQNTFYMATDTSYGTPNEVVAFDLGNGKEKWRSKAPGEQQMTPLRMEGSDVLVYVEPRYDTGGAVATIAPTGGAPKTLLQHQAAVSSLESSFFSARYAYANGSFVIAAGRVSASNDKAEKETKTMMAYGK</sequence>
<dbReference type="RefSeq" id="WP_309549070.1">
    <property type="nucleotide sequence ID" value="NZ_CP133762.1"/>
</dbReference>
<keyword evidence="5" id="KW-1185">Reference proteome</keyword>
<keyword evidence="2" id="KW-1133">Transmembrane helix</keyword>
<keyword evidence="2" id="KW-0812">Transmembrane</keyword>
<evidence type="ECO:0000256" key="1">
    <source>
        <dbReference type="SAM" id="MobiDB-lite"/>
    </source>
</evidence>
<feature type="transmembrane region" description="Helical" evidence="2">
    <location>
        <begin position="129"/>
        <end position="149"/>
    </location>
</feature>
<feature type="domain" description="Pyrrolo-quinoline quinone repeat" evidence="3">
    <location>
        <begin position="380"/>
        <end position="531"/>
    </location>
</feature>
<dbReference type="SUPFAM" id="SSF50998">
    <property type="entry name" value="Quinoprotein alcohol dehydrogenase-like"/>
    <property type="match status" value="1"/>
</dbReference>
<gene>
    <name evidence="4" type="ORF">RGF97_19825</name>
</gene>
<feature type="region of interest" description="Disordered" evidence="1">
    <location>
        <begin position="1"/>
        <end position="120"/>
    </location>
</feature>
<feature type="compositionally biased region" description="Pro residues" evidence="1">
    <location>
        <begin position="17"/>
        <end position="46"/>
    </location>
</feature>
<name>A0ABY9RY21_9ACTN</name>
<feature type="region of interest" description="Disordered" evidence="1">
    <location>
        <begin position="155"/>
        <end position="197"/>
    </location>
</feature>
<dbReference type="Proteomes" id="UP001250858">
    <property type="component" value="Chromosome"/>
</dbReference>
<reference evidence="4 5" key="1">
    <citation type="submission" date="2023-09" db="EMBL/GenBank/DDBJ databases">
        <title>Complete genome of Streptomyces roseicoloratus T14.</title>
        <authorList>
            <person name="Bashizi T."/>
            <person name="Kim M.-J."/>
            <person name="Lee G."/>
            <person name="Tagele S.B."/>
            <person name="Shin J.-H."/>
        </authorList>
    </citation>
    <scope>NUCLEOTIDE SEQUENCE [LARGE SCALE GENOMIC DNA]</scope>
    <source>
        <strain evidence="4 5">T14</strain>
    </source>
</reference>
<protein>
    <submittedName>
        <fullName evidence="4">PQQ-binding-like beta-propeller repeat protein</fullName>
    </submittedName>
</protein>
<proteinExistence type="predicted"/>
<dbReference type="InterPro" id="IPR015943">
    <property type="entry name" value="WD40/YVTN_repeat-like_dom_sf"/>
</dbReference>
<dbReference type="EMBL" id="CP133762">
    <property type="protein sequence ID" value="WMX46628.1"/>
    <property type="molecule type" value="Genomic_DNA"/>
</dbReference>